<dbReference type="SUPFAM" id="SSF52218">
    <property type="entry name" value="Flavoproteins"/>
    <property type="match status" value="1"/>
</dbReference>
<dbReference type="PANTHER" id="PTHR47307">
    <property type="entry name" value="GLUTATHIONE-REGULATED POTASSIUM-EFFLUX SYSTEM ANCILLARY PROTEIN KEFG"/>
    <property type="match status" value="1"/>
</dbReference>
<reference evidence="3 4" key="1">
    <citation type="submission" date="2021-01" db="EMBL/GenBank/DDBJ databases">
        <title>Genomic Encyclopedia of Type Strains, Phase IV (KMG-IV): sequencing the most valuable type-strain genomes for metagenomic binning, comparative biology and taxonomic classification.</title>
        <authorList>
            <person name="Goeker M."/>
        </authorList>
    </citation>
    <scope>NUCLEOTIDE SEQUENCE [LARGE SCALE GENOMIC DNA]</scope>
    <source>
        <strain evidence="3 4">DSM 27382</strain>
    </source>
</reference>
<name>A0ABS2PU72_9STRE</name>
<accession>A0ABS2PU72</accession>
<feature type="domain" description="Flavodoxin-like fold" evidence="2">
    <location>
        <begin position="7"/>
        <end position="169"/>
    </location>
</feature>
<dbReference type="EMBL" id="JAFBEH010000028">
    <property type="protein sequence ID" value="MBM7643095.1"/>
    <property type="molecule type" value="Genomic_DNA"/>
</dbReference>
<dbReference type="Gene3D" id="3.40.50.360">
    <property type="match status" value="1"/>
</dbReference>
<protein>
    <submittedName>
        <fullName evidence="3">NADPH-quinone reductase</fullName>
    </submittedName>
</protein>
<comment type="caution">
    <text evidence="3">The sequence shown here is derived from an EMBL/GenBank/DDBJ whole genome shotgun (WGS) entry which is preliminary data.</text>
</comment>
<evidence type="ECO:0000259" key="2">
    <source>
        <dbReference type="Pfam" id="PF02525"/>
    </source>
</evidence>
<organism evidence="3 4">
    <name type="scientific">Streptococcus loxodontisalivarius</name>
    <dbReference type="NCBI Taxonomy" id="1349415"/>
    <lineage>
        <taxon>Bacteria</taxon>
        <taxon>Bacillati</taxon>
        <taxon>Bacillota</taxon>
        <taxon>Bacilli</taxon>
        <taxon>Lactobacillales</taxon>
        <taxon>Streptococcaceae</taxon>
        <taxon>Streptococcus</taxon>
    </lineage>
</organism>
<evidence type="ECO:0000313" key="4">
    <source>
        <dbReference type="Proteomes" id="UP000697472"/>
    </source>
</evidence>
<dbReference type="Proteomes" id="UP000697472">
    <property type="component" value="Unassembled WGS sequence"/>
</dbReference>
<gene>
    <name evidence="3" type="ORF">JOC28_001396</name>
</gene>
<dbReference type="InterPro" id="IPR029039">
    <property type="entry name" value="Flavoprotein-like_sf"/>
</dbReference>
<evidence type="ECO:0000256" key="1">
    <source>
        <dbReference type="ARBA" id="ARBA00023002"/>
    </source>
</evidence>
<dbReference type="InterPro" id="IPR003680">
    <property type="entry name" value="Flavodoxin_fold"/>
</dbReference>
<dbReference type="PANTHER" id="PTHR47307:SF1">
    <property type="entry name" value="GLUTATHIONE-REGULATED POTASSIUM-EFFLUX SYSTEM ANCILLARY PROTEIN KEFG"/>
    <property type="match status" value="1"/>
</dbReference>
<dbReference type="Pfam" id="PF02525">
    <property type="entry name" value="Flavodoxin_2"/>
    <property type="match status" value="1"/>
</dbReference>
<dbReference type="RefSeq" id="WP_205009969.1">
    <property type="nucleotide sequence ID" value="NZ_JAFBEH010000028.1"/>
</dbReference>
<keyword evidence="1" id="KW-0560">Oxidoreductase</keyword>
<keyword evidence="4" id="KW-1185">Reference proteome</keyword>
<evidence type="ECO:0000313" key="3">
    <source>
        <dbReference type="EMBL" id="MBM7643095.1"/>
    </source>
</evidence>
<dbReference type="InterPro" id="IPR046980">
    <property type="entry name" value="KefG/KefF"/>
</dbReference>
<sequence length="172" mass="19081">MTTKVFLFHPNVNGQSRANKALADAASQAGIEVRDLYNLYPDFAVDAKAEQAVLEETDRIVLQFPMYWYSSPALLKQWEDTVLEYGWAYGSTGTALQGKEVILAITQGAGADAYTPEGRFQITTEELLKPFESIRFYTGLVFKDAFVLPGTLNISDEDLQAAAKAYVTHITK</sequence>
<proteinExistence type="predicted"/>